<keyword evidence="3" id="KW-1185">Reference proteome</keyword>
<accession>A0A975G8A3</accession>
<dbReference type="RefSeq" id="WP_211630787.1">
    <property type="nucleotide sequence ID" value="NZ_CP073100.1"/>
</dbReference>
<reference evidence="2" key="1">
    <citation type="submission" date="2021-04" db="EMBL/GenBank/DDBJ databases">
        <title>Luteolibacter sp. 32A isolated from the skin of an Anderson's salamander (Ambystoma andersonii).</title>
        <authorList>
            <person name="Spergser J."/>
            <person name="Busse H.-J."/>
        </authorList>
    </citation>
    <scope>NUCLEOTIDE SEQUENCE</scope>
    <source>
        <strain evidence="2">32A</strain>
    </source>
</reference>
<feature type="transmembrane region" description="Helical" evidence="1">
    <location>
        <begin position="6"/>
        <end position="27"/>
    </location>
</feature>
<evidence type="ECO:0000256" key="1">
    <source>
        <dbReference type="SAM" id="Phobius"/>
    </source>
</evidence>
<proteinExistence type="predicted"/>
<keyword evidence="1" id="KW-0472">Membrane</keyword>
<dbReference type="EMBL" id="CP073100">
    <property type="protein sequence ID" value="QUE50647.1"/>
    <property type="molecule type" value="Genomic_DNA"/>
</dbReference>
<evidence type="ECO:0000313" key="2">
    <source>
        <dbReference type="EMBL" id="QUE50647.1"/>
    </source>
</evidence>
<gene>
    <name evidence="2" type="ORF">KBB96_17530</name>
</gene>
<organism evidence="2 3">
    <name type="scientific">Luteolibacter ambystomatis</name>
    <dbReference type="NCBI Taxonomy" id="2824561"/>
    <lineage>
        <taxon>Bacteria</taxon>
        <taxon>Pseudomonadati</taxon>
        <taxon>Verrucomicrobiota</taxon>
        <taxon>Verrucomicrobiia</taxon>
        <taxon>Verrucomicrobiales</taxon>
        <taxon>Verrucomicrobiaceae</taxon>
        <taxon>Luteolibacter</taxon>
    </lineage>
</organism>
<feature type="transmembrane region" description="Helical" evidence="1">
    <location>
        <begin position="61"/>
        <end position="85"/>
    </location>
</feature>
<dbReference type="InterPro" id="IPR021279">
    <property type="entry name" value="DUF2721"/>
</dbReference>
<feature type="transmembrane region" description="Helical" evidence="1">
    <location>
        <begin position="97"/>
        <end position="124"/>
    </location>
</feature>
<name>A0A975G8A3_9BACT</name>
<protein>
    <submittedName>
        <fullName evidence="2">DUF2721 domain-containing protein</fullName>
    </submittedName>
</protein>
<keyword evidence="1" id="KW-1133">Transmembrane helix</keyword>
<dbReference type="KEGG" id="lamb:KBB96_17530"/>
<dbReference type="AlphaFoldDB" id="A0A975G8A3"/>
<evidence type="ECO:0000313" key="3">
    <source>
        <dbReference type="Proteomes" id="UP000676169"/>
    </source>
</evidence>
<keyword evidence="1" id="KW-0812">Transmembrane</keyword>
<sequence length="141" mass="15591">MELTLATPTLLFPASSLLFLAYTNRFLHLSALIRKLHVDFLEGHHPAVQAQIRNLKTRLWLIRWMQAFGVVSLLFCLASMGAFFYEGVAQAKMLFGIALGLMGVSLVMSLAEVLLSGGALAIFLRDMGEEALHPRGKDDET</sequence>
<dbReference type="Proteomes" id="UP000676169">
    <property type="component" value="Chromosome"/>
</dbReference>
<dbReference type="Pfam" id="PF11026">
    <property type="entry name" value="DUF2721"/>
    <property type="match status" value="1"/>
</dbReference>